<feature type="compositionally biased region" description="Basic and acidic residues" evidence="1">
    <location>
        <begin position="51"/>
        <end position="61"/>
    </location>
</feature>
<comment type="caution">
    <text evidence="2">The sequence shown here is derived from an EMBL/GenBank/DDBJ whole genome shotgun (WGS) entry which is preliminary data.</text>
</comment>
<dbReference type="Proteomes" id="UP000619479">
    <property type="component" value="Unassembled WGS sequence"/>
</dbReference>
<keyword evidence="3" id="KW-1185">Reference proteome</keyword>
<protein>
    <submittedName>
        <fullName evidence="2">Uncharacterized protein</fullName>
    </submittedName>
</protein>
<evidence type="ECO:0000313" key="2">
    <source>
        <dbReference type="EMBL" id="GID67007.1"/>
    </source>
</evidence>
<dbReference type="AlphaFoldDB" id="A0A919IMF5"/>
<gene>
    <name evidence="2" type="ORF">Acy02nite_48880</name>
</gene>
<reference evidence="2" key="1">
    <citation type="submission" date="2021-01" db="EMBL/GenBank/DDBJ databases">
        <title>Whole genome shotgun sequence of Actinoplanes cyaneus NBRC 14990.</title>
        <authorList>
            <person name="Komaki H."/>
            <person name="Tamura T."/>
        </authorList>
    </citation>
    <scope>NUCLEOTIDE SEQUENCE</scope>
    <source>
        <strain evidence="2">NBRC 14990</strain>
    </source>
</reference>
<evidence type="ECO:0000256" key="1">
    <source>
        <dbReference type="SAM" id="MobiDB-lite"/>
    </source>
</evidence>
<organism evidence="2 3">
    <name type="scientific">Actinoplanes cyaneus</name>
    <dbReference type="NCBI Taxonomy" id="52696"/>
    <lineage>
        <taxon>Bacteria</taxon>
        <taxon>Bacillati</taxon>
        <taxon>Actinomycetota</taxon>
        <taxon>Actinomycetes</taxon>
        <taxon>Micromonosporales</taxon>
        <taxon>Micromonosporaceae</taxon>
        <taxon>Actinoplanes</taxon>
    </lineage>
</organism>
<sequence>MHDELVATGRALLIAPLPNRGLPLEHLDAIEAFVSDTTAPDIGGADPDASETARRLLGDSA</sequence>
<evidence type="ECO:0000313" key="3">
    <source>
        <dbReference type="Proteomes" id="UP000619479"/>
    </source>
</evidence>
<feature type="region of interest" description="Disordered" evidence="1">
    <location>
        <begin position="37"/>
        <end position="61"/>
    </location>
</feature>
<dbReference type="RefSeq" id="WP_239175147.1">
    <property type="nucleotide sequence ID" value="NZ_BAAAUC010000089.1"/>
</dbReference>
<dbReference type="EMBL" id="BOMH01000037">
    <property type="protein sequence ID" value="GID67007.1"/>
    <property type="molecule type" value="Genomic_DNA"/>
</dbReference>
<proteinExistence type="predicted"/>
<accession>A0A919IMF5</accession>
<name>A0A919IMF5_9ACTN</name>